<keyword evidence="2" id="KW-1185">Reference proteome</keyword>
<dbReference type="EMBL" id="CP104964">
    <property type="protein sequence ID" value="UXN67796.1"/>
    <property type="molecule type" value="Genomic_DNA"/>
</dbReference>
<keyword evidence="1" id="KW-0614">Plasmid</keyword>
<dbReference type="RefSeq" id="WP_262165263.1">
    <property type="nucleotide sequence ID" value="NZ_CP104964.1"/>
</dbReference>
<accession>A0ABY6C9X1</accession>
<gene>
    <name evidence="1" type="ORF">N8A98_01665</name>
</gene>
<proteinExistence type="predicted"/>
<dbReference type="Proteomes" id="UP001061862">
    <property type="component" value="Plasmid p_unnamed1"/>
</dbReference>
<geneLocation type="plasmid" evidence="1 2">
    <name>p_unnamed1</name>
</geneLocation>
<name>A0ABY6C9X1_9HYPH</name>
<reference evidence="1 2" key="1">
    <citation type="submission" date="2022-09" db="EMBL/GenBank/DDBJ databases">
        <title>Interaction between co-microsymbionts with complementary sets of symbiotic genes in legume-rhizobium systems.</title>
        <authorList>
            <person name="Safronova V."/>
            <person name="Sazanova A."/>
            <person name="Afonin A."/>
            <person name="Chirak E."/>
        </authorList>
    </citation>
    <scope>NUCLEOTIDE SEQUENCE [LARGE SCALE GENOMIC DNA]</scope>
    <source>
        <strain evidence="1 2">A18/4-1</strain>
        <plasmid evidence="1 2">p_unnamed1</plasmid>
    </source>
</reference>
<evidence type="ECO:0000313" key="2">
    <source>
        <dbReference type="Proteomes" id="UP001061862"/>
    </source>
</evidence>
<organism evidence="1 2">
    <name type="scientific">Devosia neptuniae</name>
    <dbReference type="NCBI Taxonomy" id="191302"/>
    <lineage>
        <taxon>Bacteria</taxon>
        <taxon>Pseudomonadati</taxon>
        <taxon>Pseudomonadota</taxon>
        <taxon>Alphaproteobacteria</taxon>
        <taxon>Hyphomicrobiales</taxon>
        <taxon>Devosiaceae</taxon>
        <taxon>Devosia</taxon>
    </lineage>
</organism>
<evidence type="ECO:0000313" key="1">
    <source>
        <dbReference type="EMBL" id="UXN67796.1"/>
    </source>
</evidence>
<protein>
    <submittedName>
        <fullName evidence="1">Uncharacterized protein</fullName>
    </submittedName>
</protein>
<sequence length="60" mass="6734">MSRVPDHPQMPVHARLEATALGLALVVDTPIRNKSARRLLDDINRQVDEFDAQGRKGQTK</sequence>